<protein>
    <submittedName>
        <fullName evidence="1">Uncharacterized protein</fullName>
    </submittedName>
</protein>
<proteinExistence type="predicted"/>
<feature type="non-terminal residue" evidence="1">
    <location>
        <position position="50"/>
    </location>
</feature>
<gene>
    <name evidence="1" type="ORF">KI387_010064</name>
</gene>
<dbReference type="Proteomes" id="UP000824469">
    <property type="component" value="Unassembled WGS sequence"/>
</dbReference>
<accession>A0AA38KU39</accession>
<keyword evidence="2" id="KW-1185">Reference proteome</keyword>
<comment type="caution">
    <text evidence="1">The sequence shown here is derived from an EMBL/GenBank/DDBJ whole genome shotgun (WGS) entry which is preliminary data.</text>
</comment>
<name>A0AA38KU39_TAXCH</name>
<reference evidence="1 2" key="1">
    <citation type="journal article" date="2021" name="Nat. Plants">
        <title>The Taxus genome provides insights into paclitaxel biosynthesis.</title>
        <authorList>
            <person name="Xiong X."/>
            <person name="Gou J."/>
            <person name="Liao Q."/>
            <person name="Li Y."/>
            <person name="Zhou Q."/>
            <person name="Bi G."/>
            <person name="Li C."/>
            <person name="Du R."/>
            <person name="Wang X."/>
            <person name="Sun T."/>
            <person name="Guo L."/>
            <person name="Liang H."/>
            <person name="Lu P."/>
            <person name="Wu Y."/>
            <person name="Zhang Z."/>
            <person name="Ro D.K."/>
            <person name="Shang Y."/>
            <person name="Huang S."/>
            <person name="Yan J."/>
        </authorList>
    </citation>
    <scope>NUCLEOTIDE SEQUENCE [LARGE SCALE GENOMIC DNA]</scope>
    <source>
        <strain evidence="1">Ta-2019</strain>
    </source>
</reference>
<evidence type="ECO:0000313" key="2">
    <source>
        <dbReference type="Proteomes" id="UP000824469"/>
    </source>
</evidence>
<feature type="non-terminal residue" evidence="1">
    <location>
        <position position="1"/>
    </location>
</feature>
<dbReference type="EMBL" id="JAHRHJ020000008">
    <property type="protein sequence ID" value="KAH9305660.1"/>
    <property type="molecule type" value="Genomic_DNA"/>
</dbReference>
<organism evidence="1 2">
    <name type="scientific">Taxus chinensis</name>
    <name type="common">Chinese yew</name>
    <name type="synonym">Taxus wallichiana var. chinensis</name>
    <dbReference type="NCBI Taxonomy" id="29808"/>
    <lineage>
        <taxon>Eukaryota</taxon>
        <taxon>Viridiplantae</taxon>
        <taxon>Streptophyta</taxon>
        <taxon>Embryophyta</taxon>
        <taxon>Tracheophyta</taxon>
        <taxon>Spermatophyta</taxon>
        <taxon>Pinopsida</taxon>
        <taxon>Pinidae</taxon>
        <taxon>Conifers II</taxon>
        <taxon>Cupressales</taxon>
        <taxon>Taxaceae</taxon>
        <taxon>Taxus</taxon>
    </lineage>
</organism>
<evidence type="ECO:0000313" key="1">
    <source>
        <dbReference type="EMBL" id="KAH9305660.1"/>
    </source>
</evidence>
<sequence>DEILGHGERLALVKQNHEALAAVQDPHKERIDEIGKLIAQRMDSLEGMLS</sequence>
<dbReference type="AlphaFoldDB" id="A0AA38KU39"/>